<evidence type="ECO:0000256" key="10">
    <source>
        <dbReference type="SAM" id="Phobius"/>
    </source>
</evidence>
<feature type="transmembrane region" description="Helical" evidence="10">
    <location>
        <begin position="67"/>
        <end position="92"/>
    </location>
</feature>
<evidence type="ECO:0000256" key="2">
    <source>
        <dbReference type="ARBA" id="ARBA00022692"/>
    </source>
</evidence>
<dbReference type="GO" id="GO:0007187">
    <property type="term" value="P:G protein-coupled receptor signaling pathway, coupled to cyclic nucleotide second messenger"/>
    <property type="evidence" value="ECO:0007669"/>
    <property type="project" value="TreeGrafter"/>
</dbReference>
<dbReference type="FunCoup" id="H2Y8R8">
    <property type="interactions" value="1"/>
</dbReference>
<reference evidence="12" key="3">
    <citation type="submission" date="2025-09" db="UniProtKB">
        <authorList>
            <consortium name="Ensembl"/>
        </authorList>
    </citation>
    <scope>IDENTIFICATION</scope>
</reference>
<dbReference type="AlphaFoldDB" id="H2Y8R8"/>
<dbReference type="PROSITE" id="PS00237">
    <property type="entry name" value="G_PROTEIN_RECEP_F1_1"/>
    <property type="match status" value="1"/>
</dbReference>
<feature type="transmembrane region" description="Helical" evidence="10">
    <location>
        <begin position="104"/>
        <end position="126"/>
    </location>
</feature>
<organism evidence="12 13">
    <name type="scientific">Ciona savignyi</name>
    <name type="common">Pacific transparent sea squirt</name>
    <dbReference type="NCBI Taxonomy" id="51511"/>
    <lineage>
        <taxon>Eukaryota</taxon>
        <taxon>Metazoa</taxon>
        <taxon>Chordata</taxon>
        <taxon>Tunicata</taxon>
        <taxon>Ascidiacea</taxon>
        <taxon>Phlebobranchia</taxon>
        <taxon>Cionidae</taxon>
        <taxon>Ciona</taxon>
    </lineage>
</organism>
<dbReference type="CDD" id="cd15049">
    <property type="entry name" value="7tmA_mAChR"/>
    <property type="match status" value="1"/>
</dbReference>
<dbReference type="InterPro" id="IPR017452">
    <property type="entry name" value="GPCR_Rhodpsn_7TM"/>
</dbReference>
<dbReference type="GeneTree" id="ENSGT00940000166540"/>
<evidence type="ECO:0000256" key="9">
    <source>
        <dbReference type="RuleBase" id="RU000688"/>
    </source>
</evidence>
<dbReference type="Gene3D" id="1.20.1070.10">
    <property type="entry name" value="Rhodopsin 7-helix transmembrane proteins"/>
    <property type="match status" value="2"/>
</dbReference>
<comment type="similarity">
    <text evidence="9">Belongs to the G-protein coupled receptor 1 family.</text>
</comment>
<dbReference type="PANTHER" id="PTHR24247">
    <property type="entry name" value="5-HYDROXYTRYPTAMINE RECEPTOR"/>
    <property type="match status" value="1"/>
</dbReference>
<dbReference type="PRINTS" id="PR00237">
    <property type="entry name" value="GPCRRHODOPSN"/>
</dbReference>
<evidence type="ECO:0000256" key="5">
    <source>
        <dbReference type="ARBA" id="ARBA00023136"/>
    </source>
</evidence>
<dbReference type="GO" id="GO:0016907">
    <property type="term" value="F:G protein-coupled acetylcholine receptor activity"/>
    <property type="evidence" value="ECO:0007669"/>
    <property type="project" value="InterPro"/>
</dbReference>
<dbReference type="GO" id="GO:0045211">
    <property type="term" value="C:postsynaptic membrane"/>
    <property type="evidence" value="ECO:0007669"/>
    <property type="project" value="UniProtKB-SubCell"/>
</dbReference>
<keyword evidence="4 9" id="KW-0297">G-protein coupled receptor</keyword>
<dbReference type="InterPro" id="IPR000995">
    <property type="entry name" value="Musac_Ach_rcpt"/>
</dbReference>
<dbReference type="Proteomes" id="UP000007875">
    <property type="component" value="Unassembled WGS sequence"/>
</dbReference>
<evidence type="ECO:0000256" key="3">
    <source>
        <dbReference type="ARBA" id="ARBA00022989"/>
    </source>
</evidence>
<keyword evidence="5 10" id="KW-0472">Membrane</keyword>
<keyword evidence="1" id="KW-1003">Cell membrane</keyword>
<reference evidence="13" key="1">
    <citation type="submission" date="2003-08" db="EMBL/GenBank/DDBJ databases">
        <authorList>
            <person name="Birren B."/>
            <person name="Nusbaum C."/>
            <person name="Abebe A."/>
            <person name="Abouelleil A."/>
            <person name="Adekoya E."/>
            <person name="Ait-zahra M."/>
            <person name="Allen N."/>
            <person name="Allen T."/>
            <person name="An P."/>
            <person name="Anderson M."/>
            <person name="Anderson S."/>
            <person name="Arachchi H."/>
            <person name="Armbruster J."/>
            <person name="Bachantsang P."/>
            <person name="Baldwin J."/>
            <person name="Barry A."/>
            <person name="Bayul T."/>
            <person name="Blitshsteyn B."/>
            <person name="Bloom T."/>
            <person name="Blye J."/>
            <person name="Boguslavskiy L."/>
            <person name="Borowsky M."/>
            <person name="Boukhgalter B."/>
            <person name="Brunache A."/>
            <person name="Butler J."/>
            <person name="Calixte N."/>
            <person name="Calvo S."/>
            <person name="Camarata J."/>
            <person name="Campo K."/>
            <person name="Chang J."/>
            <person name="Cheshatsang Y."/>
            <person name="Citroen M."/>
            <person name="Collymore A."/>
            <person name="Considine T."/>
            <person name="Cook A."/>
            <person name="Cooke P."/>
            <person name="Corum B."/>
            <person name="Cuomo C."/>
            <person name="David R."/>
            <person name="Dawoe T."/>
            <person name="Degray S."/>
            <person name="Dodge S."/>
            <person name="Dooley K."/>
            <person name="Dorje P."/>
            <person name="Dorjee K."/>
            <person name="Dorris L."/>
            <person name="Duffey N."/>
            <person name="Dupes A."/>
            <person name="Elkins T."/>
            <person name="Engels R."/>
            <person name="Erickson J."/>
            <person name="Farina A."/>
            <person name="Faro S."/>
            <person name="Ferreira P."/>
            <person name="Fischer H."/>
            <person name="Fitzgerald M."/>
            <person name="Foley K."/>
            <person name="Gage D."/>
            <person name="Galagan J."/>
            <person name="Gearin G."/>
            <person name="Gnerre S."/>
            <person name="Gnirke A."/>
            <person name="Goyette A."/>
            <person name="Graham J."/>
            <person name="Grandbois E."/>
            <person name="Gyaltsen K."/>
            <person name="Hafez N."/>
            <person name="Hagopian D."/>
            <person name="Hagos B."/>
            <person name="Hall J."/>
            <person name="Hatcher B."/>
            <person name="Heller A."/>
            <person name="Higgins H."/>
            <person name="Honan T."/>
            <person name="Horn A."/>
            <person name="Houde N."/>
            <person name="Hughes L."/>
            <person name="Hulme W."/>
            <person name="Husby E."/>
            <person name="Iliev I."/>
            <person name="Jaffe D."/>
            <person name="Jones C."/>
            <person name="Kamal M."/>
            <person name="Kamat A."/>
            <person name="Kamvysselis M."/>
            <person name="Karlsson E."/>
            <person name="Kells C."/>
            <person name="Kieu A."/>
            <person name="Kisner P."/>
            <person name="Kodira C."/>
            <person name="Kulbokas E."/>
            <person name="Labutti K."/>
            <person name="Lama D."/>
            <person name="Landers T."/>
            <person name="Leger J."/>
            <person name="Levine S."/>
            <person name="Lewis D."/>
            <person name="Lewis T."/>
            <person name="Lindblad-toh K."/>
            <person name="Liu X."/>
            <person name="Lokyitsang T."/>
            <person name="Lokyitsang Y."/>
            <person name="Lucien O."/>
            <person name="Lui A."/>
            <person name="Ma L.J."/>
            <person name="Mabbitt R."/>
            <person name="Macdonald J."/>
            <person name="Maclean C."/>
            <person name="Major J."/>
            <person name="Manning J."/>
            <person name="Marabella R."/>
            <person name="Maru K."/>
            <person name="Matthews C."/>
            <person name="Mauceli E."/>
            <person name="Mccarthy M."/>
            <person name="Mcdonough S."/>
            <person name="Mcghee T."/>
            <person name="Meldrim J."/>
            <person name="Meneus L."/>
            <person name="Mesirov J."/>
            <person name="Mihalev A."/>
            <person name="Mihova T."/>
            <person name="Mikkelsen T."/>
            <person name="Mlenga V."/>
            <person name="Moru K."/>
            <person name="Mozes J."/>
            <person name="Mulrain L."/>
            <person name="Munson G."/>
            <person name="Naylor J."/>
            <person name="Newes C."/>
            <person name="Nguyen C."/>
            <person name="Nguyen N."/>
            <person name="Nguyen T."/>
            <person name="Nicol R."/>
            <person name="Nielsen C."/>
            <person name="Nizzari M."/>
            <person name="Norbu C."/>
            <person name="Norbu N."/>
            <person name="O'donnell P."/>
            <person name="Okoawo O."/>
            <person name="O'leary S."/>
            <person name="Omotosho B."/>
            <person name="O'neill K."/>
            <person name="Osman S."/>
            <person name="Parker S."/>
            <person name="Perrin D."/>
            <person name="Phunkhang P."/>
            <person name="Piqani B."/>
            <person name="Purcell S."/>
            <person name="Rachupka T."/>
            <person name="Ramasamy U."/>
            <person name="Rameau R."/>
            <person name="Ray V."/>
            <person name="Raymond C."/>
            <person name="Retta R."/>
            <person name="Richardson S."/>
            <person name="Rise C."/>
            <person name="Rodriguez J."/>
            <person name="Rogers J."/>
            <person name="Rogov P."/>
            <person name="Rutman M."/>
            <person name="Schupbach R."/>
            <person name="Seaman C."/>
            <person name="Settipalli S."/>
            <person name="Sharpe T."/>
            <person name="Sheridan J."/>
            <person name="Sherpa N."/>
            <person name="Shi J."/>
            <person name="Smirnov S."/>
            <person name="Smith C."/>
            <person name="Sougnez C."/>
            <person name="Spencer B."/>
            <person name="Stalker J."/>
            <person name="Stange-thomann N."/>
            <person name="Stavropoulos S."/>
            <person name="Stetson K."/>
            <person name="Stone C."/>
            <person name="Stone S."/>
            <person name="Stubbs M."/>
            <person name="Talamas J."/>
            <person name="Tchuinga P."/>
            <person name="Tenzing P."/>
            <person name="Tesfaye S."/>
            <person name="Theodore J."/>
            <person name="Thoulutsang Y."/>
            <person name="Topham K."/>
            <person name="Towey S."/>
            <person name="Tsamla T."/>
            <person name="Tsomo N."/>
            <person name="Vallee D."/>
            <person name="Vassiliev H."/>
            <person name="Venkataraman V."/>
            <person name="Vinson J."/>
            <person name="Vo A."/>
            <person name="Wade C."/>
            <person name="Wang S."/>
            <person name="Wangchuk T."/>
            <person name="Wangdi T."/>
            <person name="Whittaker C."/>
            <person name="Wilkinson J."/>
            <person name="Wu Y."/>
            <person name="Wyman D."/>
            <person name="Yadav S."/>
            <person name="Yang S."/>
            <person name="Yang X."/>
            <person name="Yeager S."/>
            <person name="Yee E."/>
            <person name="Young G."/>
            <person name="Zainoun J."/>
            <person name="Zembeck L."/>
            <person name="Zimmer A."/>
            <person name="Zody M."/>
            <person name="Lander E."/>
        </authorList>
    </citation>
    <scope>NUCLEOTIDE SEQUENCE [LARGE SCALE GENOMIC DNA]</scope>
</reference>
<keyword evidence="3 10" id="KW-1133">Transmembrane helix</keyword>
<dbReference type="GO" id="GO:0030425">
    <property type="term" value="C:dendrite"/>
    <property type="evidence" value="ECO:0007669"/>
    <property type="project" value="TreeGrafter"/>
</dbReference>
<comment type="subcellular location">
    <subcellularLocation>
        <location evidence="8">Postsynaptic cell membrane</location>
        <topology evidence="8">Multi-pass membrane protein</topology>
    </subcellularLocation>
</comment>
<dbReference type="SMART" id="SM01381">
    <property type="entry name" value="7TM_GPCR_Srsx"/>
    <property type="match status" value="1"/>
</dbReference>
<keyword evidence="13" id="KW-1185">Reference proteome</keyword>
<dbReference type="PROSITE" id="PS50262">
    <property type="entry name" value="G_PROTEIN_RECEP_F1_2"/>
    <property type="match status" value="1"/>
</dbReference>
<dbReference type="InParanoid" id="H2Y8R8"/>
<feature type="transmembrane region" description="Helical" evidence="10">
    <location>
        <begin position="411"/>
        <end position="429"/>
    </location>
</feature>
<feature type="domain" description="G-protein coupled receptors family 1 profile" evidence="11">
    <location>
        <begin position="47"/>
        <end position="468"/>
    </location>
</feature>
<evidence type="ECO:0000256" key="7">
    <source>
        <dbReference type="ARBA" id="ARBA00023224"/>
    </source>
</evidence>
<dbReference type="PRINTS" id="PR00243">
    <property type="entry name" value="MUSCARINICR"/>
</dbReference>
<evidence type="ECO:0000256" key="4">
    <source>
        <dbReference type="ARBA" id="ARBA00023040"/>
    </source>
</evidence>
<sequence length="500" mass="57068">VSSDWTETDKIFNNESLGNYTTSNMDPKVALFVCLITTSLSFVTTAGNILVIVAFHANRRLQTITNYFILSLAYADMVIGLVSMNLFTIYIVQGEWRLGPLVCDIWLCIDYVASNASVMNLLIISVDRYLALTKPLTYRAKRTKRRACLMIVGAWMVSFVLWVPSILLWPLVEGGRNVHNKKCSIRFIVASPAVAIGTAMAAFYVPVLVMSALSWCIHRVNIEHNKYANTFRIQDKPSERNARRYLSYSGKFSCNVIELRKIDLYRIVERKDSRRKTNKNLNYDFKWHNTEQLYNIIHYLVTNNIIMHILYIQIGENGVKWLNHRMSTNLTNTSKETHDLSPSDKQTSLTVIQVDKQIPGNSPPQQDQTDGTVQLAAKESKTSFRLSETTTTLLNATKQNVRSFSARENKAARMLLCIMIVFIITWAPYNILVVISTICGEDGCVNDVLWKLSYWLCYINSTINPACYALCSPEFRNTFLRILRCQKSGKLFRPRNGLTP</sequence>
<evidence type="ECO:0000313" key="12">
    <source>
        <dbReference type="Ensembl" id="ENSCSAVP00000001716.1"/>
    </source>
</evidence>
<name>H2Y8R8_CIOSA</name>
<reference evidence="12" key="2">
    <citation type="submission" date="2025-08" db="UniProtKB">
        <authorList>
            <consortium name="Ensembl"/>
        </authorList>
    </citation>
    <scope>IDENTIFICATION</scope>
</reference>
<dbReference type="STRING" id="51511.ENSCSAVP00000001716"/>
<dbReference type="Pfam" id="PF00001">
    <property type="entry name" value="7tm_1"/>
    <property type="match status" value="1"/>
</dbReference>
<keyword evidence="7 9" id="KW-0807">Transducer</keyword>
<feature type="transmembrane region" description="Helical" evidence="10">
    <location>
        <begin position="192"/>
        <end position="217"/>
    </location>
</feature>
<dbReference type="OMA" id="THRMAGM"/>
<protein>
    <recommendedName>
        <fullName evidence="11">G-protein coupled receptors family 1 profile domain-containing protein</fullName>
    </recommendedName>
</protein>
<dbReference type="PANTHER" id="PTHR24247:SF265">
    <property type="entry name" value="MUSCARINIC ACETYLCHOLINE RECEPTOR DM1"/>
    <property type="match status" value="1"/>
</dbReference>
<evidence type="ECO:0000256" key="1">
    <source>
        <dbReference type="ARBA" id="ARBA00022475"/>
    </source>
</evidence>
<proteinExistence type="inferred from homology"/>
<evidence type="ECO:0000256" key="8">
    <source>
        <dbReference type="ARBA" id="ARBA00034104"/>
    </source>
</evidence>
<keyword evidence="2 9" id="KW-0812">Transmembrane</keyword>
<feature type="transmembrane region" description="Helical" evidence="10">
    <location>
        <begin position="147"/>
        <end position="172"/>
    </location>
</feature>
<keyword evidence="6 9" id="KW-0675">Receptor</keyword>
<evidence type="ECO:0000256" key="6">
    <source>
        <dbReference type="ARBA" id="ARBA00023170"/>
    </source>
</evidence>
<accession>H2Y8R8</accession>
<evidence type="ECO:0000313" key="13">
    <source>
        <dbReference type="Proteomes" id="UP000007875"/>
    </source>
</evidence>
<dbReference type="SUPFAM" id="SSF81321">
    <property type="entry name" value="Family A G protein-coupled receptor-like"/>
    <property type="match status" value="1"/>
</dbReference>
<dbReference type="Ensembl" id="ENSCSAVT00000001744.1">
    <property type="protein sequence ID" value="ENSCSAVP00000001716.1"/>
    <property type="gene ID" value="ENSCSAVG00000000994.1"/>
</dbReference>
<evidence type="ECO:0000259" key="11">
    <source>
        <dbReference type="PROSITE" id="PS50262"/>
    </source>
</evidence>
<dbReference type="GO" id="GO:0007197">
    <property type="term" value="P:adenylate cyclase-inhibiting G protein-coupled acetylcholine receptor signaling pathway"/>
    <property type="evidence" value="ECO:0007669"/>
    <property type="project" value="TreeGrafter"/>
</dbReference>
<feature type="transmembrane region" description="Helical" evidence="10">
    <location>
        <begin position="29"/>
        <end position="55"/>
    </location>
</feature>
<dbReference type="eggNOG" id="KOG4220">
    <property type="taxonomic scope" value="Eukaryota"/>
</dbReference>
<dbReference type="InterPro" id="IPR000276">
    <property type="entry name" value="GPCR_Rhodpsn"/>
</dbReference>
<dbReference type="GO" id="GO:0004993">
    <property type="term" value="F:G protein-coupled serotonin receptor activity"/>
    <property type="evidence" value="ECO:0007669"/>
    <property type="project" value="TreeGrafter"/>
</dbReference>